<dbReference type="EMBL" id="CACTIH010003765">
    <property type="protein sequence ID" value="CAA2984465.1"/>
    <property type="molecule type" value="Genomic_DNA"/>
</dbReference>
<proteinExistence type="predicted"/>
<reference evidence="1 2" key="1">
    <citation type="submission" date="2019-12" db="EMBL/GenBank/DDBJ databases">
        <authorList>
            <person name="Alioto T."/>
            <person name="Alioto T."/>
            <person name="Gomez Garrido J."/>
        </authorList>
    </citation>
    <scope>NUCLEOTIDE SEQUENCE [LARGE SCALE GENOMIC DNA]</scope>
</reference>
<evidence type="ECO:0000313" key="2">
    <source>
        <dbReference type="Proteomes" id="UP000594638"/>
    </source>
</evidence>
<sequence>MAFLLKSFLQIVKNLYFPLLHRIFHCFRSLSNKDSATWRVSIAFGSWEMTFEGNQESQRITNG</sequence>
<dbReference type="AlphaFoldDB" id="A0A8S0RWC9"/>
<comment type="caution">
    <text evidence="1">The sequence shown here is derived from an EMBL/GenBank/DDBJ whole genome shotgun (WGS) entry which is preliminary data.</text>
</comment>
<protein>
    <submittedName>
        <fullName evidence="1">Pyrophosphate--fructose 6-phosphate 1-phosphotransferase subunit alpha</fullName>
    </submittedName>
</protein>
<dbReference type="Proteomes" id="UP000594638">
    <property type="component" value="Unassembled WGS sequence"/>
</dbReference>
<gene>
    <name evidence="1" type="ORF">OLEA9_A064277</name>
</gene>
<evidence type="ECO:0000313" key="1">
    <source>
        <dbReference type="EMBL" id="CAA2984465.1"/>
    </source>
</evidence>
<dbReference type="OrthoDB" id="10449895at2759"/>
<name>A0A8S0RWC9_OLEEU</name>
<dbReference type="Gramene" id="OE9A064277T1">
    <property type="protein sequence ID" value="OE9A064277C1"/>
    <property type="gene ID" value="OE9A064277"/>
</dbReference>
<organism evidence="1 2">
    <name type="scientific">Olea europaea subsp. europaea</name>
    <dbReference type="NCBI Taxonomy" id="158383"/>
    <lineage>
        <taxon>Eukaryota</taxon>
        <taxon>Viridiplantae</taxon>
        <taxon>Streptophyta</taxon>
        <taxon>Embryophyta</taxon>
        <taxon>Tracheophyta</taxon>
        <taxon>Spermatophyta</taxon>
        <taxon>Magnoliopsida</taxon>
        <taxon>eudicotyledons</taxon>
        <taxon>Gunneridae</taxon>
        <taxon>Pentapetalae</taxon>
        <taxon>asterids</taxon>
        <taxon>lamiids</taxon>
        <taxon>Lamiales</taxon>
        <taxon>Oleaceae</taxon>
        <taxon>Oleeae</taxon>
        <taxon>Olea</taxon>
    </lineage>
</organism>
<keyword evidence="2" id="KW-1185">Reference proteome</keyword>
<accession>A0A8S0RWC9</accession>